<accession>A0A9I9DUG5</accession>
<evidence type="ECO:0000313" key="1">
    <source>
        <dbReference type="EnsemblPlants" id="MELO3C023402.2.1"/>
    </source>
</evidence>
<dbReference type="PANTHER" id="PTHR47597:SF1">
    <property type="entry name" value="IS A MEMBER OF THE PF|00364 BIOTIN-REQUIRING ENZYMES FAMILY-RELATED"/>
    <property type="match status" value="1"/>
</dbReference>
<name>A0A9I9DUG5_CUCME</name>
<dbReference type="InterPro" id="IPR053217">
    <property type="entry name" value="ACC_Biotin_Carrier"/>
</dbReference>
<reference evidence="1" key="1">
    <citation type="submission" date="2023-03" db="UniProtKB">
        <authorList>
            <consortium name="EnsemblPlants"/>
        </authorList>
    </citation>
    <scope>IDENTIFICATION</scope>
</reference>
<dbReference type="AlphaFoldDB" id="A0A9I9DUG5"/>
<proteinExistence type="predicted"/>
<evidence type="ECO:0008006" key="2">
    <source>
        <dbReference type="Google" id="ProtNLM"/>
    </source>
</evidence>
<dbReference type="PANTHER" id="PTHR47597">
    <property type="entry name" value="IS A MEMBER OF THE PF|00364 BIOTIN-REQUIRING ENZYMES FAMILY-RELATED"/>
    <property type="match status" value="1"/>
</dbReference>
<protein>
    <recommendedName>
        <fullName evidence="2">Biotin carboxyl carrier protein of acetyl-CoA carboxylase</fullName>
    </recommendedName>
</protein>
<dbReference type="EnsemblPlants" id="MELO3C023402.2.1">
    <property type="protein sequence ID" value="MELO3C023402.2.1"/>
    <property type="gene ID" value="MELO3C023402.2"/>
</dbReference>
<sequence length="299" mass="33307">MIFFQNSFGKKLVKLERNKSLTRLLGPTVHLNQKRFEFLWGFIFFPVFVNELKRVSVRLLFQSPFCLQNLLFLSWNFAHHQNSSPFSSCLRRNQRGFLFLILYFCSVGPYSELLCPSHSARSFFFSTMASCSLRAVDIKVETLLTNICDTSSIAEFELKLSGFNLRMVRSLKSENLPLPPAPAPAPDIQNTSSIPSDSNGLVKTSLALVKPEPVSSSPEGISRYVEKATDGGLSILVSPKVGVFRRSRTIKGKRAPPSCEESDISGEIVKILRKDGEPVGYGDPLIAVLPSFPGIKKLL</sequence>
<dbReference type="Gramene" id="MELO3C023402.2.1">
    <property type="protein sequence ID" value="MELO3C023402.2.1"/>
    <property type="gene ID" value="MELO3C023402.2"/>
</dbReference>
<organism evidence="1">
    <name type="scientific">Cucumis melo</name>
    <name type="common">Muskmelon</name>
    <dbReference type="NCBI Taxonomy" id="3656"/>
    <lineage>
        <taxon>Eukaryota</taxon>
        <taxon>Viridiplantae</taxon>
        <taxon>Streptophyta</taxon>
        <taxon>Embryophyta</taxon>
        <taxon>Tracheophyta</taxon>
        <taxon>Spermatophyta</taxon>
        <taxon>Magnoliopsida</taxon>
        <taxon>eudicotyledons</taxon>
        <taxon>Gunneridae</taxon>
        <taxon>Pentapetalae</taxon>
        <taxon>rosids</taxon>
        <taxon>fabids</taxon>
        <taxon>Cucurbitales</taxon>
        <taxon>Cucurbitaceae</taxon>
        <taxon>Benincaseae</taxon>
        <taxon>Cucumis</taxon>
    </lineage>
</organism>